<organism evidence="2 3">
    <name type="scientific">Nannochloropsis salina CCMP1776</name>
    <dbReference type="NCBI Taxonomy" id="1027361"/>
    <lineage>
        <taxon>Eukaryota</taxon>
        <taxon>Sar</taxon>
        <taxon>Stramenopiles</taxon>
        <taxon>Ochrophyta</taxon>
        <taxon>Eustigmatophyceae</taxon>
        <taxon>Eustigmatales</taxon>
        <taxon>Monodopsidaceae</taxon>
        <taxon>Microchloropsis</taxon>
        <taxon>Microchloropsis salina</taxon>
    </lineage>
</organism>
<accession>A0A4D9D7W5</accession>
<evidence type="ECO:0000313" key="3">
    <source>
        <dbReference type="Proteomes" id="UP000355283"/>
    </source>
</evidence>
<name>A0A4D9D7W5_9STRA</name>
<feature type="compositionally biased region" description="Low complexity" evidence="1">
    <location>
        <begin position="135"/>
        <end position="147"/>
    </location>
</feature>
<evidence type="ECO:0000256" key="1">
    <source>
        <dbReference type="SAM" id="MobiDB-lite"/>
    </source>
</evidence>
<dbReference type="AlphaFoldDB" id="A0A4D9D7W5"/>
<dbReference type="EMBL" id="SDOX01000008">
    <property type="protein sequence ID" value="TFJ86457.1"/>
    <property type="molecule type" value="Genomic_DNA"/>
</dbReference>
<evidence type="ECO:0000313" key="2">
    <source>
        <dbReference type="EMBL" id="TFJ86457.1"/>
    </source>
</evidence>
<feature type="region of interest" description="Disordered" evidence="1">
    <location>
        <begin position="107"/>
        <end position="155"/>
    </location>
</feature>
<feature type="region of interest" description="Disordered" evidence="1">
    <location>
        <begin position="301"/>
        <end position="345"/>
    </location>
</feature>
<feature type="region of interest" description="Disordered" evidence="1">
    <location>
        <begin position="246"/>
        <end position="279"/>
    </location>
</feature>
<protein>
    <submittedName>
        <fullName evidence="2">Uncharacterized protein</fullName>
    </submittedName>
</protein>
<proteinExistence type="predicted"/>
<reference evidence="2 3" key="1">
    <citation type="submission" date="2019-01" db="EMBL/GenBank/DDBJ databases">
        <title>Nuclear Genome Assembly of the Microalgal Biofuel strain Nannochloropsis salina CCMP1776.</title>
        <authorList>
            <person name="Hovde B."/>
        </authorList>
    </citation>
    <scope>NUCLEOTIDE SEQUENCE [LARGE SCALE GENOMIC DNA]</scope>
    <source>
        <strain evidence="2 3">CCMP1776</strain>
    </source>
</reference>
<feature type="compositionally biased region" description="Basic and acidic residues" evidence="1">
    <location>
        <begin position="119"/>
        <end position="133"/>
    </location>
</feature>
<comment type="caution">
    <text evidence="2">The sequence shown here is derived from an EMBL/GenBank/DDBJ whole genome shotgun (WGS) entry which is preliminary data.</text>
</comment>
<dbReference type="OrthoDB" id="441517at2759"/>
<sequence length="345" mass="38454">MPLAEMRGLKYDDSARSGIQCQDYLQAPAHHHNYQYYSSTSNFRPPNIAHYGAGDIPATESGYPGYARHFEARRFHKTSSGGHVEVPRGSEGGVMGRVRGHSFADGVDCDFPPSSSGRADVKWQEQHGKDKRMSSSHPTPDTSTHNTITGQGSDDALPWFKTIASGRVQKHLMRFVNNFISQQDLEDELGLYMADIFYETETGPTMMALYDKLERRVSERCPDHLTTFREEALQSLHQLMQACEEREEQQEQGRKALKSSGQRGKPVRNAAKRLGKSRTEARKLGAMIAHYRSQCPVGNTGYATGKGDAKDVSDFAQYGPGGLCQENLQPQLRKADTSEEMSDSL</sequence>
<keyword evidence="3" id="KW-1185">Reference proteome</keyword>
<gene>
    <name evidence="2" type="ORF">NSK_002114</name>
</gene>
<dbReference type="Proteomes" id="UP000355283">
    <property type="component" value="Unassembled WGS sequence"/>
</dbReference>